<evidence type="ECO:0000313" key="2">
    <source>
        <dbReference type="EMBL" id="KAF2996303.1"/>
    </source>
</evidence>
<keyword evidence="3" id="KW-1185">Reference proteome</keyword>
<dbReference type="AlphaFoldDB" id="A0A9P4W391"/>
<organism evidence="2 3">
    <name type="scientific">Curvularia kusanoi</name>
    <name type="common">Cochliobolus kusanoi</name>
    <dbReference type="NCBI Taxonomy" id="90978"/>
    <lineage>
        <taxon>Eukaryota</taxon>
        <taxon>Fungi</taxon>
        <taxon>Dikarya</taxon>
        <taxon>Ascomycota</taxon>
        <taxon>Pezizomycotina</taxon>
        <taxon>Dothideomycetes</taxon>
        <taxon>Pleosporomycetidae</taxon>
        <taxon>Pleosporales</taxon>
        <taxon>Pleosporineae</taxon>
        <taxon>Pleosporaceae</taxon>
        <taxon>Curvularia</taxon>
    </lineage>
</organism>
<sequence>MLESPIYPHTLPERTIRLLTIDPGEPSSPLVCTLEETCLDTTQISYNALSYCWGANDFSLEIECNSYPLLITPNLHAALLEYRRRAVTTPLWVDAICINQSDIPERTAQVRMMRSVYTQAACVVVWLGESAATDEKALELLKMLNAPWATIKDSRGRDIPLFQGGNEADHDAYVAAQVPSSYFDALAVFLMRPWFSRVWIIQELASARRSQFWCGSATLGDDVPTLLACSRLGMMQNCYVRTQLGTVAMGEKEEGFNRMKLQCAGRLHALMLTKEMGLDGILPLLLITRYFDSTDPRDKIFALVGIANDINDEDFVDYSKDYQDLIGELSRHFLDGTIATRMDSAIGVLSFVTRTSDEELEGPSWILEVQGCFFDRIVDVVPSPVAMRELVPQSELLNRVPAFWDWYPKALACAFHDTDPDPDGLYLTGETMYEAFWRTCCGNRSSLGAMNLSKPNGSTAGETIYEVFRNNWPSLDMDIVPINDRSYKAHLELLNCQVLRFEVESRLQRWAKIAKWCIWGATTTCVSSLTYRFRKNKLLVVAIPFALPPMIRFVNTFIHLSLDHSVRLLNARYLQQSTEFQIEQRDFEQGMETVSKGRQFAVTSKGYIGWVPFIAKPGDSVGLFAGCRIPFVLRAFEDGYKLVGDTYMHGLMNGEGEQYEGEMIRIV</sequence>
<dbReference type="OrthoDB" id="2157530at2759"/>
<name>A0A9P4W391_CURKU</name>
<reference evidence="2" key="1">
    <citation type="submission" date="2019-04" db="EMBL/GenBank/DDBJ databases">
        <title>Sequencing of skin fungus with MAO and IRED activity.</title>
        <authorList>
            <person name="Marsaioli A.J."/>
            <person name="Bonatto J.M.C."/>
            <person name="Reis Junior O."/>
        </authorList>
    </citation>
    <scope>NUCLEOTIDE SEQUENCE</scope>
    <source>
        <strain evidence="2">30M1</strain>
    </source>
</reference>
<comment type="caution">
    <text evidence="2">The sequence shown here is derived from an EMBL/GenBank/DDBJ whole genome shotgun (WGS) entry which is preliminary data.</text>
</comment>
<protein>
    <submittedName>
        <fullName evidence="2">Non-essential glycogen phosphorylase</fullName>
    </submittedName>
</protein>
<dbReference type="InterPro" id="IPR052895">
    <property type="entry name" value="HetReg/Transcr_Mod"/>
</dbReference>
<dbReference type="Pfam" id="PF06985">
    <property type="entry name" value="HET"/>
    <property type="match status" value="1"/>
</dbReference>
<evidence type="ECO:0000313" key="3">
    <source>
        <dbReference type="Proteomes" id="UP000801428"/>
    </source>
</evidence>
<gene>
    <name evidence="2" type="primary">GPH1_2</name>
    <name evidence="2" type="ORF">E8E13_005617</name>
</gene>
<accession>A0A9P4W391</accession>
<dbReference type="InterPro" id="IPR010730">
    <property type="entry name" value="HET"/>
</dbReference>
<dbReference type="PANTHER" id="PTHR24148">
    <property type="entry name" value="ANKYRIN REPEAT DOMAIN-CONTAINING PROTEIN 39 HOMOLOG-RELATED"/>
    <property type="match status" value="1"/>
</dbReference>
<dbReference type="Proteomes" id="UP000801428">
    <property type="component" value="Unassembled WGS sequence"/>
</dbReference>
<dbReference type="Pfam" id="PF26639">
    <property type="entry name" value="Het-6_barrel"/>
    <property type="match status" value="1"/>
</dbReference>
<evidence type="ECO:0000259" key="1">
    <source>
        <dbReference type="Pfam" id="PF06985"/>
    </source>
</evidence>
<proteinExistence type="predicted"/>
<dbReference type="PANTHER" id="PTHR24148:SF64">
    <property type="entry name" value="HETEROKARYON INCOMPATIBILITY DOMAIN-CONTAINING PROTEIN"/>
    <property type="match status" value="1"/>
</dbReference>
<dbReference type="EMBL" id="SWKU01000028">
    <property type="protein sequence ID" value="KAF2996303.1"/>
    <property type="molecule type" value="Genomic_DNA"/>
</dbReference>
<feature type="domain" description="Heterokaryon incompatibility" evidence="1">
    <location>
        <begin position="46"/>
        <end position="203"/>
    </location>
</feature>